<accession>A0AAN9GEF0</accession>
<feature type="compositionally biased region" description="Basic and acidic residues" evidence="4">
    <location>
        <begin position="145"/>
        <end position="159"/>
    </location>
</feature>
<feature type="compositionally biased region" description="Polar residues" evidence="4">
    <location>
        <begin position="15"/>
        <end position="28"/>
    </location>
</feature>
<dbReference type="Proteomes" id="UP001374579">
    <property type="component" value="Unassembled WGS sequence"/>
</dbReference>
<gene>
    <name evidence="6" type="ORF">V1264_016606</name>
</gene>
<evidence type="ECO:0000259" key="5">
    <source>
        <dbReference type="PROSITE" id="PS51720"/>
    </source>
</evidence>
<evidence type="ECO:0000256" key="2">
    <source>
        <dbReference type="ARBA" id="ARBA00022741"/>
    </source>
</evidence>
<dbReference type="SUPFAM" id="SSF52540">
    <property type="entry name" value="P-loop containing nucleoside triphosphate hydrolases"/>
    <property type="match status" value="4"/>
</dbReference>
<dbReference type="Gene3D" id="3.40.50.300">
    <property type="entry name" value="P-loop containing nucleotide triphosphate hydrolases"/>
    <property type="match status" value="5"/>
</dbReference>
<feature type="compositionally biased region" description="Basic and acidic residues" evidence="4">
    <location>
        <begin position="625"/>
        <end position="653"/>
    </location>
</feature>
<organism evidence="6 7">
    <name type="scientific">Littorina saxatilis</name>
    <dbReference type="NCBI Taxonomy" id="31220"/>
    <lineage>
        <taxon>Eukaryota</taxon>
        <taxon>Metazoa</taxon>
        <taxon>Spiralia</taxon>
        <taxon>Lophotrochozoa</taxon>
        <taxon>Mollusca</taxon>
        <taxon>Gastropoda</taxon>
        <taxon>Caenogastropoda</taxon>
        <taxon>Littorinimorpha</taxon>
        <taxon>Littorinoidea</taxon>
        <taxon>Littorinidae</taxon>
        <taxon>Littorina</taxon>
    </lineage>
</organism>
<protein>
    <recommendedName>
        <fullName evidence="5">AIG1-type G domain-containing protein</fullName>
    </recommendedName>
</protein>
<dbReference type="PANTHER" id="PTHR10903:SF184">
    <property type="entry name" value="GTP-BINDING PROTEIN A"/>
    <property type="match status" value="1"/>
</dbReference>
<feature type="domain" description="AIG1-type G" evidence="5">
    <location>
        <begin position="855"/>
        <end position="1057"/>
    </location>
</feature>
<dbReference type="InterPro" id="IPR006703">
    <property type="entry name" value="G_AIG1"/>
</dbReference>
<reference evidence="6 7" key="1">
    <citation type="submission" date="2024-02" db="EMBL/GenBank/DDBJ databases">
        <title>Chromosome-scale genome assembly of the rough periwinkle Littorina saxatilis.</title>
        <authorList>
            <person name="De Jode A."/>
            <person name="Faria R."/>
            <person name="Formenti G."/>
            <person name="Sims Y."/>
            <person name="Smith T.P."/>
            <person name="Tracey A."/>
            <person name="Wood J.M.D."/>
            <person name="Zagrodzka Z.B."/>
            <person name="Johannesson K."/>
            <person name="Butlin R.K."/>
            <person name="Leder E.H."/>
        </authorList>
    </citation>
    <scope>NUCLEOTIDE SEQUENCE [LARGE SCALE GENOMIC DNA]</scope>
    <source>
        <strain evidence="6">Snail1</strain>
        <tissue evidence="6">Muscle</tissue>
    </source>
</reference>
<name>A0AAN9GEF0_9CAEN</name>
<sequence>MYKQGQSGGRHKQRSVNTTPQRGTSASLTVAIPVTDAGINDPIKHPDQKLEEKETQNEGMTDLHAKCVVIIGKTNSGKSTLGNLLLGKKQFAVRKEIPSTSADDVSVGSGASLPEARRVANSTALSPVQSQGSNSVRLNSSTIHRQKENSTNDTKEKELLSNVGSPRKEGKTSKGPTMGVHTHRTSPKEITSGSIEPAKQPIQEKKVTTPKSTQAQVALRERPSHTIKILDTPDVTGRGMTDSDIDQEVKKWKSLASPSPDAFLLTVRADVRHAVEDFLLYQKVNEVWGDASEFRKKLIVAFTFADNLTNPDEDLRERAPEIRMLLEDADGRHILISDKNHMMAKEAAERVINFVTGKAETFGKKLTFTCKAPSAIQEDACTAHDEKEETFDKMSTLTCEAPSAIQEDAHNAHDDEQDIVRRGASPMCQSSSNERRVLIIGKKNSGKRSLSKLLDGKIQPDAGTDMPTKGIWDKTKRDTAVLRVVETPDVMDDKMSEEDMRQQICCLKEEMSSSPDVIMYAVRCDPRHTVEDIKMCQMIQNLWGEASVFHKKLVVALIFAESLDEPQNVLSKSQPEIQKLLEHADGRYILISDNDIATAEAVSDKLLNLITGKTQPAKTQCPPASKEDAERKEFQGEQAVPERRTSAQDERQPDERRVLIIGKTGNGRSTLGNLLLGTDQFRVATGMSAATTQAQTGRRAATKGTALKVVDTPDLINQEMSEADMRCQVNQWKTETTSNPDVILMAVRCDIRYTSEEYKLYQKIKELWGDASQFCQKLIVAFTFGETLDEDIQEVMKDVGPELRHVLGDAGNRFVVFSKDDPKMTETAISKVLRFRGGEQAVPERRTSAQDERQPDERRVLIIGKTGNGRSTLGNLLLGTDQFVVATGMSAATTQVQTGRRAAREGTALKVVDTPDLIDQEMSEADMRCQVNQWKTETLSNPDVIMVAVRCDGRYTSEEYKLYQKIKELWGDASQFCQKLIVAFTFGETLDEDIQEVMKDVGPELRRVLEDAGNRFVVFSKDDPKMTETAISKVLRFIGEKGNTSGTYQETSVINPTQRQETHQIQAQWQTASPGSTSRACLVM</sequence>
<keyword evidence="7" id="KW-1185">Reference proteome</keyword>
<feature type="region of interest" description="Disordered" evidence="4">
    <location>
        <begin position="615"/>
        <end position="653"/>
    </location>
</feature>
<keyword evidence="3" id="KW-0342">GTP-binding</keyword>
<proteinExistence type="inferred from homology"/>
<feature type="region of interest" description="Disordered" evidence="4">
    <location>
        <begin position="119"/>
        <end position="213"/>
    </location>
</feature>
<dbReference type="PROSITE" id="PS51720">
    <property type="entry name" value="G_AIG1"/>
    <property type="match status" value="2"/>
</dbReference>
<comment type="caution">
    <text evidence="6">The sequence shown here is derived from an EMBL/GenBank/DDBJ whole genome shotgun (WGS) entry which is preliminary data.</text>
</comment>
<evidence type="ECO:0000313" key="6">
    <source>
        <dbReference type="EMBL" id="KAK7105196.1"/>
    </source>
</evidence>
<dbReference type="GO" id="GO:0005525">
    <property type="term" value="F:GTP binding"/>
    <property type="evidence" value="ECO:0007669"/>
    <property type="project" value="UniProtKB-KW"/>
</dbReference>
<dbReference type="InterPro" id="IPR027417">
    <property type="entry name" value="P-loop_NTPase"/>
</dbReference>
<dbReference type="EMBL" id="JBAMIC010000007">
    <property type="protein sequence ID" value="KAK7105196.1"/>
    <property type="molecule type" value="Genomic_DNA"/>
</dbReference>
<evidence type="ECO:0000256" key="4">
    <source>
        <dbReference type="SAM" id="MobiDB-lite"/>
    </source>
</evidence>
<feature type="compositionally biased region" description="Basic and acidic residues" evidence="4">
    <location>
        <begin position="42"/>
        <end position="58"/>
    </location>
</feature>
<feature type="compositionally biased region" description="Polar residues" evidence="4">
    <location>
        <begin position="120"/>
        <end position="143"/>
    </location>
</feature>
<dbReference type="AlphaFoldDB" id="A0AAN9GEF0"/>
<feature type="region of interest" description="Disordered" evidence="4">
    <location>
        <begin position="1"/>
        <end position="58"/>
    </location>
</feature>
<evidence type="ECO:0000256" key="3">
    <source>
        <dbReference type="ARBA" id="ARBA00023134"/>
    </source>
</evidence>
<dbReference type="InterPro" id="IPR045058">
    <property type="entry name" value="GIMA/IAN/Toc"/>
</dbReference>
<dbReference type="PANTHER" id="PTHR10903">
    <property type="entry name" value="GTPASE, IMAP FAMILY MEMBER-RELATED"/>
    <property type="match status" value="1"/>
</dbReference>
<feature type="domain" description="AIG1-type G" evidence="5">
    <location>
        <begin position="653"/>
        <end position="854"/>
    </location>
</feature>
<evidence type="ECO:0000256" key="1">
    <source>
        <dbReference type="ARBA" id="ARBA00008535"/>
    </source>
</evidence>
<dbReference type="Pfam" id="PF04548">
    <property type="entry name" value="AIG1"/>
    <property type="match status" value="4"/>
</dbReference>
<evidence type="ECO:0000313" key="7">
    <source>
        <dbReference type="Proteomes" id="UP001374579"/>
    </source>
</evidence>
<comment type="similarity">
    <text evidence="1">Belongs to the TRAFAC class TrmE-Era-EngA-EngB-Septin-like GTPase superfamily. AIG1/Toc34/Toc159-like paraseptin GTPase family. IAN subfamily.</text>
</comment>
<keyword evidence="2" id="KW-0547">Nucleotide-binding</keyword>